<dbReference type="PANTHER" id="PTHR42996:SF1">
    <property type="entry name" value="PHOSPHATE-BINDING PROTEIN PSTS"/>
    <property type="match status" value="1"/>
</dbReference>
<comment type="subunit">
    <text evidence="3">The complex is composed of two ATP-binding proteins (PstB), two transmembrane proteins (PstC and PstA) and a solute-binding protein (PstS).</text>
</comment>
<dbReference type="Gene3D" id="3.40.190.10">
    <property type="entry name" value="Periplasmic binding protein-like II"/>
    <property type="match status" value="2"/>
</dbReference>
<dbReference type="PIRSF" id="PIRSF002756">
    <property type="entry name" value="PstS"/>
    <property type="match status" value="1"/>
</dbReference>
<keyword evidence="5 6" id="KW-0592">Phosphate transport</keyword>
<dbReference type="HOGENOM" id="CLU_034528_1_0_0"/>
<dbReference type="PaxDb" id="289377-HL41_07830"/>
<evidence type="ECO:0000256" key="2">
    <source>
        <dbReference type="ARBA" id="ARBA00008725"/>
    </source>
</evidence>
<dbReference type="NCBIfam" id="NF008171">
    <property type="entry name" value="PRK10918.1"/>
    <property type="match status" value="1"/>
</dbReference>
<evidence type="ECO:0000259" key="7">
    <source>
        <dbReference type="Pfam" id="PF12849"/>
    </source>
</evidence>
<dbReference type="SUPFAM" id="SSF53850">
    <property type="entry name" value="Periplasmic binding protein-like II"/>
    <property type="match status" value="1"/>
</dbReference>
<dbReference type="STRING" id="289377.HL41_07830"/>
<dbReference type="Proteomes" id="UP000028481">
    <property type="component" value="Chromosome"/>
</dbReference>
<dbReference type="PANTHER" id="PTHR42996">
    <property type="entry name" value="PHOSPHATE-BINDING PROTEIN PSTS"/>
    <property type="match status" value="1"/>
</dbReference>
<evidence type="ECO:0000256" key="1">
    <source>
        <dbReference type="ARBA" id="ARBA00002841"/>
    </source>
</evidence>
<dbReference type="NCBIfam" id="TIGR00975">
    <property type="entry name" value="3a0107s03"/>
    <property type="match status" value="1"/>
</dbReference>
<dbReference type="GO" id="GO:0043190">
    <property type="term" value="C:ATP-binding cassette (ABC) transporter complex"/>
    <property type="evidence" value="ECO:0007669"/>
    <property type="project" value="InterPro"/>
</dbReference>
<name>A0A075WTK3_9BACT</name>
<protein>
    <recommendedName>
        <fullName evidence="6">Phosphate-binding protein</fullName>
    </recommendedName>
</protein>
<dbReference type="InterPro" id="IPR005673">
    <property type="entry name" value="ABC_phos-bd_PstS"/>
</dbReference>
<evidence type="ECO:0000313" key="9">
    <source>
        <dbReference type="Proteomes" id="UP000028481"/>
    </source>
</evidence>
<dbReference type="PROSITE" id="PS51257">
    <property type="entry name" value="PROKAR_LIPOPROTEIN"/>
    <property type="match status" value="1"/>
</dbReference>
<keyword evidence="9" id="KW-1185">Reference proteome</keyword>
<proteinExistence type="inferred from homology"/>
<reference evidence="8 9" key="1">
    <citation type="journal article" date="2015" name="Genome Announc.">
        <title>Genome Sequence of a Sulfate-Reducing Thermophilic Bacterium, Thermodesulfobacterium commune DSM 2178T (Phylum Thermodesulfobacteria).</title>
        <authorList>
            <person name="Bhatnagar S."/>
            <person name="Badger J.H."/>
            <person name="Madupu R."/>
            <person name="Khouri H.M."/>
            <person name="O'Connor E.M."/>
            <person name="Robb F.T."/>
            <person name="Ward N.L."/>
            <person name="Eisen J.A."/>
        </authorList>
    </citation>
    <scope>NUCLEOTIDE SEQUENCE [LARGE SCALE GENOMIC DNA]</scope>
    <source>
        <strain evidence="8 9">DSM 2178</strain>
    </source>
</reference>
<evidence type="ECO:0000256" key="3">
    <source>
        <dbReference type="ARBA" id="ARBA00011529"/>
    </source>
</evidence>
<dbReference type="GO" id="GO:0035435">
    <property type="term" value="P:phosphate ion transmembrane transport"/>
    <property type="evidence" value="ECO:0007669"/>
    <property type="project" value="InterPro"/>
</dbReference>
<feature type="domain" description="PBP" evidence="7">
    <location>
        <begin position="35"/>
        <end position="313"/>
    </location>
</feature>
<evidence type="ECO:0000256" key="6">
    <source>
        <dbReference type="PIRNR" id="PIRNR002756"/>
    </source>
</evidence>
<evidence type="ECO:0000256" key="4">
    <source>
        <dbReference type="ARBA" id="ARBA00022448"/>
    </source>
</evidence>
<organism evidence="8 9">
    <name type="scientific">Thermodesulfobacterium commune DSM 2178</name>
    <dbReference type="NCBI Taxonomy" id="289377"/>
    <lineage>
        <taxon>Bacteria</taxon>
        <taxon>Pseudomonadati</taxon>
        <taxon>Thermodesulfobacteriota</taxon>
        <taxon>Thermodesulfobacteria</taxon>
        <taxon>Thermodesulfobacteriales</taxon>
        <taxon>Thermodesulfobacteriaceae</taxon>
        <taxon>Thermodesulfobacterium</taxon>
    </lineage>
</organism>
<dbReference type="RefSeq" id="WP_038060521.1">
    <property type="nucleotide sequence ID" value="NZ_CP008796.1"/>
</dbReference>
<dbReference type="Pfam" id="PF12849">
    <property type="entry name" value="PBP_like_2"/>
    <property type="match status" value="1"/>
</dbReference>
<dbReference type="InterPro" id="IPR050962">
    <property type="entry name" value="Phosphate-bind_PstS"/>
</dbReference>
<dbReference type="eggNOG" id="COG0226">
    <property type="taxonomic scope" value="Bacteria"/>
</dbReference>
<dbReference type="CDD" id="cd13565">
    <property type="entry name" value="PBP2_PstS"/>
    <property type="match status" value="1"/>
</dbReference>
<comment type="similarity">
    <text evidence="2 6">Belongs to the PstS family.</text>
</comment>
<comment type="function">
    <text evidence="1">Part of the ABC transporter complex PstSACB involved in phosphate import.</text>
</comment>
<gene>
    <name evidence="8" type="ORF">HL41_07830</name>
</gene>
<evidence type="ECO:0000313" key="8">
    <source>
        <dbReference type="EMBL" id="AIH04584.1"/>
    </source>
</evidence>
<dbReference type="AlphaFoldDB" id="A0A075WTK3"/>
<dbReference type="InterPro" id="IPR024370">
    <property type="entry name" value="PBP_domain"/>
</dbReference>
<keyword evidence="4 6" id="KW-0813">Transport</keyword>
<dbReference type="OrthoDB" id="9790048at2"/>
<dbReference type="GO" id="GO:0042301">
    <property type="term" value="F:phosphate ion binding"/>
    <property type="evidence" value="ECO:0007669"/>
    <property type="project" value="InterPro"/>
</dbReference>
<evidence type="ECO:0000256" key="5">
    <source>
        <dbReference type="ARBA" id="ARBA00022592"/>
    </source>
</evidence>
<dbReference type="KEGG" id="tcm:HL41_07830"/>
<dbReference type="EMBL" id="CP008796">
    <property type="protein sequence ID" value="AIH04584.1"/>
    <property type="molecule type" value="Genomic_DNA"/>
</dbReference>
<accession>A0A075WTK3</accession>
<sequence>MKIKSLLGFFLIWVVLLGFYGCKGGGEKPSKPSKFINGAGASFPYILYANWANEYYKLTGVKINYQSIGSGGGIRQIIEKTVDFGATDKPLTPKEVEENKLIQFPTVIGGVVPVVNIPDIKEKSLVLDGKTLCYIFLGKIKKFNDPEIKKLNPDLVLPDKEILVVYRADGSGTTAIFTHYLSQVCTEWKKEVGTGTSVSWKTGVGAKGNEGVSNYVKKTPYTIGYIEYAYALQNKLSMVSLKNASGAVVAPSEESFKEAAKSADLDPKKHFYAWITNAPGEKAWPITGLTYILLSKDKEEVNKEVVKFFEWAFKQGDAIAVRLAYVPLPEEIKTKIYKYWEENRVKP</sequence>